<comment type="similarity">
    <text evidence="3">Belongs to the CitM (TC 2.A.11) transporter family.</text>
</comment>
<keyword evidence="9 10" id="KW-0472">Membrane</keyword>
<evidence type="ECO:0000313" key="12">
    <source>
        <dbReference type="EMBL" id="MDI5964123.1"/>
    </source>
</evidence>
<feature type="transmembrane region" description="Helical" evidence="10">
    <location>
        <begin position="320"/>
        <end position="345"/>
    </location>
</feature>
<comment type="caution">
    <text evidence="13">The sequence shown here is derived from an EMBL/GenBank/DDBJ whole genome shotgun (WGS) entry which is preliminary data.</text>
</comment>
<gene>
    <name evidence="12" type="ORF">POF43_015595</name>
    <name evidence="13" type="ORF">POF50_033220</name>
</gene>
<dbReference type="RefSeq" id="WP_271315276.1">
    <property type="nucleotide sequence ID" value="NZ_JAAGKO020000020.1"/>
</dbReference>
<dbReference type="InterPro" id="IPR000802">
    <property type="entry name" value="Arsenical_pump_ArsB"/>
</dbReference>
<evidence type="ECO:0000256" key="6">
    <source>
        <dbReference type="ARBA" id="ARBA00022692"/>
    </source>
</evidence>
<dbReference type="PRINTS" id="PR00758">
    <property type="entry name" value="ARSENICPUMP"/>
</dbReference>
<evidence type="ECO:0000256" key="4">
    <source>
        <dbReference type="ARBA" id="ARBA00022448"/>
    </source>
</evidence>
<keyword evidence="14" id="KW-1185">Reference proteome</keyword>
<evidence type="ECO:0000256" key="10">
    <source>
        <dbReference type="SAM" id="Phobius"/>
    </source>
</evidence>
<evidence type="ECO:0000256" key="7">
    <source>
        <dbReference type="ARBA" id="ARBA00022849"/>
    </source>
</evidence>
<keyword evidence="5" id="KW-1003">Cell membrane</keyword>
<dbReference type="Pfam" id="PF03600">
    <property type="entry name" value="CitMHS"/>
    <property type="match status" value="1"/>
</dbReference>
<evidence type="ECO:0000256" key="5">
    <source>
        <dbReference type="ARBA" id="ARBA00022475"/>
    </source>
</evidence>
<dbReference type="PANTHER" id="PTHR43302">
    <property type="entry name" value="TRANSPORTER ARSB-RELATED"/>
    <property type="match status" value="1"/>
</dbReference>
<evidence type="ECO:0000256" key="1">
    <source>
        <dbReference type="ARBA" id="ARBA00004651"/>
    </source>
</evidence>
<dbReference type="InterPro" id="IPR004680">
    <property type="entry name" value="Cit_transptr-like_dom"/>
</dbReference>
<comment type="subcellular location">
    <subcellularLocation>
        <location evidence="1">Cell membrane</location>
        <topology evidence="1">Multi-pass membrane protein</topology>
    </subcellularLocation>
</comment>
<evidence type="ECO:0000259" key="11">
    <source>
        <dbReference type="Pfam" id="PF03600"/>
    </source>
</evidence>
<accession>A0AA90H931</accession>
<protein>
    <submittedName>
        <fullName evidence="13">ArsB/NhaD family transporter</fullName>
    </submittedName>
</protein>
<feature type="transmembrane region" description="Helical" evidence="10">
    <location>
        <begin position="33"/>
        <end position="51"/>
    </location>
</feature>
<sequence length="383" mass="39958">MDWIAVGLLICGVSAVASGLLPASDARATVSRILPLLIFLGSVIVLAELAAKAELFDVVAILVTALGRGRNVALFLLAVCFAALTTMFLNLDTTAVLLTPVLIATARRASVPVLPLAMTAVWLANTASLLLPVSNLTNLLAANRIGLQPTAFAARMALPQLAVLIAVGACLWVFYWRRNPATYEVPPRHEPHDRRLFWTAAVCVLGFVGCIVIGISIAVASVTTAAVLAVAVAVRDRRQLTWSLLPWRLLVFVTGLFLVVDTADRHGLSHLMARLIGGDGGASGVVRAAAVGAASSNALNNLPSYVAGEAVIPVGNHEQLIGLLIGTNVGPLVVPWASLATMLWAERCRIAGVSFGWGRFLATSALTALAALSASVGALLVHG</sequence>
<evidence type="ECO:0000313" key="13">
    <source>
        <dbReference type="EMBL" id="MDI5974151.1"/>
    </source>
</evidence>
<dbReference type="EMBL" id="JAAGKO020000020">
    <property type="protein sequence ID" value="MDI5964123.1"/>
    <property type="molecule type" value="Genomic_DNA"/>
</dbReference>
<proteinExistence type="inferred from homology"/>
<evidence type="ECO:0000256" key="8">
    <source>
        <dbReference type="ARBA" id="ARBA00022989"/>
    </source>
</evidence>
<keyword evidence="4" id="KW-0813">Transport</keyword>
<feature type="transmembrane region" description="Helical" evidence="10">
    <location>
        <begin position="196"/>
        <end position="228"/>
    </location>
</feature>
<feature type="transmembrane region" description="Helical" evidence="10">
    <location>
        <begin position="240"/>
        <end position="260"/>
    </location>
</feature>
<dbReference type="EMBL" id="JABXJJ020000062">
    <property type="protein sequence ID" value="MDI5974151.1"/>
    <property type="molecule type" value="Genomic_DNA"/>
</dbReference>
<evidence type="ECO:0000313" key="14">
    <source>
        <dbReference type="Proteomes" id="UP001156398"/>
    </source>
</evidence>
<feature type="transmembrane region" description="Helical" evidence="10">
    <location>
        <begin position="357"/>
        <end position="381"/>
    </location>
</feature>
<feature type="transmembrane region" description="Helical" evidence="10">
    <location>
        <begin position="152"/>
        <end position="176"/>
    </location>
</feature>
<reference evidence="13 14" key="1">
    <citation type="submission" date="2023-05" db="EMBL/GenBank/DDBJ databases">
        <title>Streptantibioticus silvisoli sp. nov., acidotolerant actinomycetes 1 from pine litter.</title>
        <authorList>
            <person name="Swiecimska M."/>
            <person name="Golinska P."/>
            <person name="Sangal V."/>
            <person name="Wachnowicz B."/>
            <person name="Goodfellow M."/>
        </authorList>
    </citation>
    <scope>NUCLEOTIDE SEQUENCE</scope>
    <source>
        <strain evidence="13">SL13</strain>
        <strain evidence="12 14">SL54</strain>
    </source>
</reference>
<evidence type="ECO:0000256" key="2">
    <source>
        <dbReference type="ARBA" id="ARBA00006433"/>
    </source>
</evidence>
<dbReference type="GO" id="GO:0005886">
    <property type="term" value="C:plasma membrane"/>
    <property type="evidence" value="ECO:0007669"/>
    <property type="project" value="UniProtKB-SubCell"/>
</dbReference>
<evidence type="ECO:0000256" key="3">
    <source>
        <dbReference type="ARBA" id="ARBA00009843"/>
    </source>
</evidence>
<feature type="transmembrane region" description="Helical" evidence="10">
    <location>
        <begin position="111"/>
        <end position="131"/>
    </location>
</feature>
<feature type="transmembrane region" description="Helical" evidence="10">
    <location>
        <begin position="72"/>
        <end position="91"/>
    </location>
</feature>
<comment type="similarity">
    <text evidence="2">Belongs to the ArsB family.</text>
</comment>
<dbReference type="GO" id="GO:0015105">
    <property type="term" value="F:arsenite transmembrane transporter activity"/>
    <property type="evidence" value="ECO:0007669"/>
    <property type="project" value="InterPro"/>
</dbReference>
<name>A0AA90H931_9ACTN</name>
<organism evidence="13">
    <name type="scientific">Streptantibioticus silvisoli</name>
    <dbReference type="NCBI Taxonomy" id="2705255"/>
    <lineage>
        <taxon>Bacteria</taxon>
        <taxon>Bacillati</taxon>
        <taxon>Actinomycetota</taxon>
        <taxon>Actinomycetes</taxon>
        <taxon>Kitasatosporales</taxon>
        <taxon>Streptomycetaceae</taxon>
        <taxon>Streptantibioticus</taxon>
    </lineage>
</organism>
<keyword evidence="7" id="KW-0059">Arsenical resistance</keyword>
<evidence type="ECO:0000256" key="9">
    <source>
        <dbReference type="ARBA" id="ARBA00023136"/>
    </source>
</evidence>
<dbReference type="AlphaFoldDB" id="A0AA90H931"/>
<feature type="domain" description="Citrate transporter-like" evidence="11">
    <location>
        <begin position="5"/>
        <end position="308"/>
    </location>
</feature>
<keyword evidence="8 10" id="KW-1133">Transmembrane helix</keyword>
<dbReference type="PANTHER" id="PTHR43302:SF5">
    <property type="entry name" value="TRANSPORTER ARSB-RELATED"/>
    <property type="match status" value="1"/>
</dbReference>
<keyword evidence="6 10" id="KW-0812">Transmembrane</keyword>
<dbReference type="GO" id="GO:0046685">
    <property type="term" value="P:response to arsenic-containing substance"/>
    <property type="evidence" value="ECO:0007669"/>
    <property type="project" value="UniProtKB-KW"/>
</dbReference>
<dbReference type="Proteomes" id="UP001156398">
    <property type="component" value="Unassembled WGS sequence"/>
</dbReference>